<dbReference type="EMBL" id="KZ857418">
    <property type="protein sequence ID" value="RDX47493.1"/>
    <property type="molecule type" value="Genomic_DNA"/>
</dbReference>
<dbReference type="AlphaFoldDB" id="A0A371D4M8"/>
<protein>
    <submittedName>
        <fullName evidence="2">Uncharacterized protein</fullName>
    </submittedName>
</protein>
<gene>
    <name evidence="2" type="ORF">OH76DRAFT_767592</name>
</gene>
<feature type="compositionally biased region" description="Polar residues" evidence="1">
    <location>
        <begin position="68"/>
        <end position="84"/>
    </location>
</feature>
<reference evidence="2 3" key="1">
    <citation type="journal article" date="2018" name="Biotechnol. Biofuels">
        <title>Integrative visual omics of the white-rot fungus Polyporus brumalis exposes the biotechnological potential of its oxidative enzymes for delignifying raw plant biomass.</title>
        <authorList>
            <person name="Miyauchi S."/>
            <person name="Rancon A."/>
            <person name="Drula E."/>
            <person name="Hage H."/>
            <person name="Chaduli D."/>
            <person name="Favel A."/>
            <person name="Grisel S."/>
            <person name="Henrissat B."/>
            <person name="Herpoel-Gimbert I."/>
            <person name="Ruiz-Duenas F.J."/>
            <person name="Chevret D."/>
            <person name="Hainaut M."/>
            <person name="Lin J."/>
            <person name="Wang M."/>
            <person name="Pangilinan J."/>
            <person name="Lipzen A."/>
            <person name="Lesage-Meessen L."/>
            <person name="Navarro D."/>
            <person name="Riley R."/>
            <person name="Grigoriev I.V."/>
            <person name="Zhou S."/>
            <person name="Raouche S."/>
            <person name="Rosso M.N."/>
        </authorList>
    </citation>
    <scope>NUCLEOTIDE SEQUENCE [LARGE SCALE GENOMIC DNA]</scope>
    <source>
        <strain evidence="2 3">BRFM 1820</strain>
    </source>
</reference>
<evidence type="ECO:0000256" key="1">
    <source>
        <dbReference type="SAM" id="MobiDB-lite"/>
    </source>
</evidence>
<feature type="region of interest" description="Disordered" evidence="1">
    <location>
        <begin position="209"/>
        <end position="269"/>
    </location>
</feature>
<evidence type="ECO:0000313" key="2">
    <source>
        <dbReference type="EMBL" id="RDX47493.1"/>
    </source>
</evidence>
<feature type="region of interest" description="Disordered" evidence="1">
    <location>
        <begin position="149"/>
        <end position="181"/>
    </location>
</feature>
<organism evidence="2 3">
    <name type="scientific">Lentinus brumalis</name>
    <dbReference type="NCBI Taxonomy" id="2498619"/>
    <lineage>
        <taxon>Eukaryota</taxon>
        <taxon>Fungi</taxon>
        <taxon>Dikarya</taxon>
        <taxon>Basidiomycota</taxon>
        <taxon>Agaricomycotina</taxon>
        <taxon>Agaricomycetes</taxon>
        <taxon>Polyporales</taxon>
        <taxon>Polyporaceae</taxon>
        <taxon>Lentinus</taxon>
    </lineage>
</organism>
<feature type="region of interest" description="Disordered" evidence="1">
    <location>
        <begin position="62"/>
        <end position="99"/>
    </location>
</feature>
<accession>A0A371D4M8</accession>
<evidence type="ECO:0000313" key="3">
    <source>
        <dbReference type="Proteomes" id="UP000256964"/>
    </source>
</evidence>
<proteinExistence type="predicted"/>
<keyword evidence="3" id="KW-1185">Reference proteome</keyword>
<sequence>MLKISQQHSTGMYIRRYRRLLVPTASLIPSSVPSTFFCTMSHRYVLETRQLTSTVVVRTSTRTPTPIIETQHSRPPNLPSQWPAESQRDYSPPSEASYDETLSYDNEHLARRERLLPAYALPPLDIKDGGLHRAQTPCGDSLKYRLSLDPFHSQDGPASDPVSYDGSPVPRPPAPYTRHSLPLAGQYQYQDRPDRPPTFWLSQLGQLREPISSFSPPPPPSSTCNPLDPDGGLNSMWGGGEPGPSSQVNIRRRCAPNTDTYSSTSRSGC</sequence>
<dbReference type="Proteomes" id="UP000256964">
    <property type="component" value="Unassembled WGS sequence"/>
</dbReference>
<name>A0A371D4M8_9APHY</name>
<feature type="compositionally biased region" description="Polar residues" evidence="1">
    <location>
        <begin position="257"/>
        <end position="269"/>
    </location>
</feature>